<evidence type="ECO:0000256" key="1">
    <source>
        <dbReference type="SAM" id="MobiDB-lite"/>
    </source>
</evidence>
<proteinExistence type="predicted"/>
<feature type="region of interest" description="Disordered" evidence="1">
    <location>
        <begin position="1"/>
        <end position="116"/>
    </location>
</feature>
<name>A0A8G0PJR4_9HYPO</name>
<dbReference type="EMBL" id="CP075869">
    <property type="protein sequence ID" value="QYT03922.1"/>
    <property type="molecule type" value="Genomic_DNA"/>
</dbReference>
<evidence type="ECO:0000313" key="2">
    <source>
        <dbReference type="EMBL" id="QYT03922.1"/>
    </source>
</evidence>
<reference evidence="2 3" key="1">
    <citation type="journal article" date="2021" name="BMC Genomics">
        <title>Telomere-to-telomere genome assembly of asparaginase-producing Trichoderma simmonsii.</title>
        <authorList>
            <person name="Chung D."/>
            <person name="Kwon Y.M."/>
            <person name="Yang Y."/>
        </authorList>
    </citation>
    <scope>NUCLEOTIDE SEQUENCE [LARGE SCALE GENOMIC DNA]</scope>
    <source>
        <strain evidence="2 3">GH-Sj1</strain>
    </source>
</reference>
<feature type="compositionally biased region" description="Low complexity" evidence="1">
    <location>
        <begin position="71"/>
        <end position="89"/>
    </location>
</feature>
<gene>
    <name evidence="2" type="ORF">H0G86_010864</name>
</gene>
<protein>
    <submittedName>
        <fullName evidence="2">Uncharacterized protein</fullName>
    </submittedName>
</protein>
<accession>A0A8G0PJR4</accession>
<organism evidence="2 3">
    <name type="scientific">Trichoderma simmonsii</name>
    <dbReference type="NCBI Taxonomy" id="1491479"/>
    <lineage>
        <taxon>Eukaryota</taxon>
        <taxon>Fungi</taxon>
        <taxon>Dikarya</taxon>
        <taxon>Ascomycota</taxon>
        <taxon>Pezizomycotina</taxon>
        <taxon>Sordariomycetes</taxon>
        <taxon>Hypocreomycetidae</taxon>
        <taxon>Hypocreales</taxon>
        <taxon>Hypocreaceae</taxon>
        <taxon>Trichoderma</taxon>
    </lineage>
</organism>
<keyword evidence="3" id="KW-1185">Reference proteome</keyword>
<dbReference type="AlphaFoldDB" id="A0A8G0PJR4"/>
<dbReference type="Proteomes" id="UP000826661">
    <property type="component" value="Chromosome VI"/>
</dbReference>
<feature type="compositionally biased region" description="Polar residues" evidence="1">
    <location>
        <begin position="41"/>
        <end position="63"/>
    </location>
</feature>
<sequence length="208" mass="22965">MADASSRPSTPVEDSYSSIPSTPVEVSYSSMPSTPVGDDSMPSTPMEDSSMPFTSMEYSSRDSTPVEDSRSSTPGESSSRSSTPGEYSSRASTPEEDSSRSSTPEEDSSKTPALPDSLMRGYEEYLDQQTQACVPKSDRMKISEILEELEDDHDAIYIIGLVQMYKGPNAKIKDDLYETGEFVFDINTLPEPTITMIWKYLSRRGLID</sequence>
<evidence type="ECO:0000313" key="3">
    <source>
        <dbReference type="Proteomes" id="UP000826661"/>
    </source>
</evidence>